<feature type="chain" id="PRO_5035476224" description="Dipeptidyl-peptidase V" evidence="7">
    <location>
        <begin position="19"/>
        <end position="771"/>
    </location>
</feature>
<dbReference type="InterPro" id="IPR011042">
    <property type="entry name" value="6-blade_b-propeller_TolB-like"/>
</dbReference>
<proteinExistence type="inferred from homology"/>
<dbReference type="GO" id="GO:0004252">
    <property type="term" value="F:serine-type endopeptidase activity"/>
    <property type="evidence" value="ECO:0007669"/>
    <property type="project" value="TreeGrafter"/>
</dbReference>
<evidence type="ECO:0000256" key="6">
    <source>
        <dbReference type="SAM" id="MobiDB-lite"/>
    </source>
</evidence>
<dbReference type="AlphaFoldDB" id="A0A8K0UVM2"/>
<dbReference type="InterPro" id="IPR029058">
    <property type="entry name" value="AB_hydrolase_fold"/>
</dbReference>
<comment type="caution">
    <text evidence="9">The sequence shown here is derived from an EMBL/GenBank/DDBJ whole genome shotgun (WGS) entry which is preliminary data.</text>
</comment>
<feature type="signal peptide" evidence="7">
    <location>
        <begin position="1"/>
        <end position="18"/>
    </location>
</feature>
<evidence type="ECO:0000256" key="5">
    <source>
        <dbReference type="ARBA" id="ARBA00032829"/>
    </source>
</evidence>
<keyword evidence="3 7" id="KW-0732">Signal</keyword>
<dbReference type="Pfam" id="PF00326">
    <property type="entry name" value="Peptidase_S9"/>
    <property type="match status" value="1"/>
</dbReference>
<comment type="similarity">
    <text evidence="1">Belongs to the peptidase S9C family.</text>
</comment>
<dbReference type="GO" id="GO:0006508">
    <property type="term" value="P:proteolysis"/>
    <property type="evidence" value="ECO:0007669"/>
    <property type="project" value="UniProtKB-KW"/>
</dbReference>
<organism evidence="9 10">
    <name type="scientific">Cristinia sonorae</name>
    <dbReference type="NCBI Taxonomy" id="1940300"/>
    <lineage>
        <taxon>Eukaryota</taxon>
        <taxon>Fungi</taxon>
        <taxon>Dikarya</taxon>
        <taxon>Basidiomycota</taxon>
        <taxon>Agaricomycotina</taxon>
        <taxon>Agaricomycetes</taxon>
        <taxon>Agaricomycetidae</taxon>
        <taxon>Agaricales</taxon>
        <taxon>Pleurotineae</taxon>
        <taxon>Stephanosporaceae</taxon>
        <taxon>Cristinia</taxon>
    </lineage>
</organism>
<feature type="region of interest" description="Disordered" evidence="6">
    <location>
        <begin position="312"/>
        <end position="333"/>
    </location>
</feature>
<dbReference type="PANTHER" id="PTHR42776">
    <property type="entry name" value="SERINE PEPTIDASE S9 FAMILY MEMBER"/>
    <property type="match status" value="1"/>
</dbReference>
<protein>
    <recommendedName>
        <fullName evidence="5">Dipeptidyl-peptidase V</fullName>
    </recommendedName>
</protein>
<dbReference type="SUPFAM" id="SSF82171">
    <property type="entry name" value="DPP6 N-terminal domain-like"/>
    <property type="match status" value="1"/>
</dbReference>
<keyword evidence="4" id="KW-0378">Hydrolase</keyword>
<dbReference type="Gene3D" id="2.120.10.30">
    <property type="entry name" value="TolB, C-terminal domain"/>
    <property type="match status" value="1"/>
</dbReference>
<dbReference type="FunFam" id="3.40.50.1820:FF:000028">
    <property type="entry name" value="S9 family peptidase"/>
    <property type="match status" value="1"/>
</dbReference>
<evidence type="ECO:0000256" key="2">
    <source>
        <dbReference type="ARBA" id="ARBA00022670"/>
    </source>
</evidence>
<dbReference type="PANTHER" id="PTHR42776:SF13">
    <property type="entry name" value="DIPEPTIDYL-PEPTIDASE 5"/>
    <property type="match status" value="1"/>
</dbReference>
<accession>A0A8K0UVM2</accession>
<evidence type="ECO:0000256" key="3">
    <source>
        <dbReference type="ARBA" id="ARBA00022729"/>
    </source>
</evidence>
<dbReference type="Proteomes" id="UP000813824">
    <property type="component" value="Unassembled WGS sequence"/>
</dbReference>
<gene>
    <name evidence="9" type="ORF">BXZ70DRAFT_610716</name>
</gene>
<evidence type="ECO:0000256" key="1">
    <source>
        <dbReference type="ARBA" id="ARBA00010040"/>
    </source>
</evidence>
<keyword evidence="2" id="KW-0645">Protease</keyword>
<evidence type="ECO:0000256" key="7">
    <source>
        <dbReference type="SAM" id="SignalP"/>
    </source>
</evidence>
<evidence type="ECO:0000313" key="10">
    <source>
        <dbReference type="Proteomes" id="UP000813824"/>
    </source>
</evidence>
<dbReference type="OrthoDB" id="416344at2759"/>
<sequence length="771" mass="85647">MWLPQILGLPTLLGLAAQVPLQHQQSLPPSPSTPRSNHTMASSYKIDFNFKEGPDVFSPKDMLELPRPGAGVANPAGDLVLVSVSKYSFKDKKNKKSIWLAPTESSVQPFEIPLAKGGEAFWLDTRTVAHAVSEGEGKDEVTALYALNVNYEAESISLLPGPPALIGKFPTNTVTNFKYQAKAGILVFSDNVYEDGDITTVKEQDEAWENRGNTAFVFDETYERHWDTWTGPKRSTLFSVKLTVDPDHKWHLGDKFTNLLHGTGHNCPVEPFGGTDDFDVSETHVLYTAKDPKLPAAWHTKQDIHIVSIDGSSKPRELTSGKQGATHAPTFTPQGDKAAWLELDNDGHESDRHKIVIHDLKKDVQYTLTQKFDRSPTQLSFSPKGDVVYFVAADLGRVKVFALPIPETPSSSTTHPEFAPQYDTPSAITHTGAASGVQALSNGRVLFTRSSLTSPNDVYIISNTDSVNFHTSSPTEIAAQIEKHVKIEQLTKFSAADLKGKSLSEGEEFYFEGAEGKKVQGWVNTPPGFKKGDKKKWPVILLIHGGPEGAWADQWSTRWNPNVWAQQGYVIIAINPTGSTGFGQEFTNAIRKDWGGKPFVDLKAGWKYALENYPEIDADRAVAAGASYGGFAINWIQGHPEFGFGFKALVCHDGTFDTRFTGFATDELFFANYEFGGRPWDKEAKDIYKNNNPLEFVDNWSTPQLLIHGSKDYRLVEAEGLAAFHALQQKGVPSRLVIFPDENHWVLNHGNSLKWHYEVFRWIHKYVGKNE</sequence>
<dbReference type="EMBL" id="JAEVFJ010000005">
    <property type="protein sequence ID" value="KAH8104705.1"/>
    <property type="molecule type" value="Genomic_DNA"/>
</dbReference>
<dbReference type="InterPro" id="IPR001375">
    <property type="entry name" value="Peptidase_S9_cat"/>
</dbReference>
<evidence type="ECO:0000256" key="4">
    <source>
        <dbReference type="ARBA" id="ARBA00022801"/>
    </source>
</evidence>
<dbReference type="Gene3D" id="3.40.50.1820">
    <property type="entry name" value="alpha/beta hydrolase"/>
    <property type="match status" value="1"/>
</dbReference>
<keyword evidence="10" id="KW-1185">Reference proteome</keyword>
<dbReference type="SUPFAM" id="SSF53474">
    <property type="entry name" value="alpha/beta-Hydrolases"/>
    <property type="match status" value="1"/>
</dbReference>
<evidence type="ECO:0000313" key="9">
    <source>
        <dbReference type="EMBL" id="KAH8104705.1"/>
    </source>
</evidence>
<reference evidence="9" key="1">
    <citation type="journal article" date="2021" name="New Phytol.">
        <title>Evolutionary innovations through gain and loss of genes in the ectomycorrhizal Boletales.</title>
        <authorList>
            <person name="Wu G."/>
            <person name="Miyauchi S."/>
            <person name="Morin E."/>
            <person name="Kuo A."/>
            <person name="Drula E."/>
            <person name="Varga T."/>
            <person name="Kohler A."/>
            <person name="Feng B."/>
            <person name="Cao Y."/>
            <person name="Lipzen A."/>
            <person name="Daum C."/>
            <person name="Hundley H."/>
            <person name="Pangilinan J."/>
            <person name="Johnson J."/>
            <person name="Barry K."/>
            <person name="LaButti K."/>
            <person name="Ng V."/>
            <person name="Ahrendt S."/>
            <person name="Min B."/>
            <person name="Choi I.G."/>
            <person name="Park H."/>
            <person name="Plett J.M."/>
            <person name="Magnuson J."/>
            <person name="Spatafora J.W."/>
            <person name="Nagy L.G."/>
            <person name="Henrissat B."/>
            <person name="Grigoriev I.V."/>
            <person name="Yang Z.L."/>
            <person name="Xu J."/>
            <person name="Martin F.M."/>
        </authorList>
    </citation>
    <scope>NUCLEOTIDE SEQUENCE</scope>
    <source>
        <strain evidence="9">KKN 215</strain>
    </source>
</reference>
<feature type="domain" description="Peptidase S9 prolyl oligopeptidase catalytic" evidence="8">
    <location>
        <begin position="555"/>
        <end position="769"/>
    </location>
</feature>
<name>A0A8K0UVM2_9AGAR</name>
<evidence type="ECO:0000259" key="8">
    <source>
        <dbReference type="Pfam" id="PF00326"/>
    </source>
</evidence>